<dbReference type="PANTHER" id="PTHR44119">
    <property type="entry name" value="MAGNESIUM-CHELATASE SUBUNIT CHLH, CHLOROPLASTIC"/>
    <property type="match status" value="1"/>
</dbReference>
<organism evidence="2 3">
    <name type="scientific">Novosphingobium kalidii</name>
    <dbReference type="NCBI Taxonomy" id="3230299"/>
    <lineage>
        <taxon>Bacteria</taxon>
        <taxon>Pseudomonadati</taxon>
        <taxon>Pseudomonadota</taxon>
        <taxon>Alphaproteobacteria</taxon>
        <taxon>Sphingomonadales</taxon>
        <taxon>Sphingomonadaceae</taxon>
        <taxon>Novosphingobium</taxon>
    </lineage>
</organism>
<evidence type="ECO:0000313" key="2">
    <source>
        <dbReference type="EMBL" id="MET1755846.1"/>
    </source>
</evidence>
<evidence type="ECO:0000313" key="3">
    <source>
        <dbReference type="Proteomes" id="UP001548713"/>
    </source>
</evidence>
<comment type="caution">
    <text evidence="2">The sequence shown here is derived from an EMBL/GenBank/DDBJ whole genome shotgun (WGS) entry which is preliminary data.</text>
</comment>
<dbReference type="PANTHER" id="PTHR44119:SF4">
    <property type="entry name" value="AEROBIC COBALTOCHELATASE SUBUNIT COBN"/>
    <property type="match status" value="1"/>
</dbReference>
<dbReference type="Proteomes" id="UP001548713">
    <property type="component" value="Unassembled WGS sequence"/>
</dbReference>
<sequence>MHVIFRETHGMEETAVPQDLGQAPADLVVLSFSDSDLGAFAAAWHRACEAESGFPTLRLANLAALAHPLSVDTYVEQTLVGAKAILIRLIGGTPYWSYGLAQVAALARSRGIALAVLPADGSPDTRLDDASTIAVPVLRQLARLCDVGGAEAAGAALVALAGEVGLVEASNPTAAAPLPETGGWDPKLGLVDPSAKTRDRAKPLVLIVFYRSYLTAHDLDPFAALTGELERQGFATLSLFVTSLKAPQVRDQVDRWVRTLRPAAIVNATAFSARREQGDTPLDGADVPVFQLALATSGQPAWAAASRGLSPADLAMHVVLPEIDGRIFAGVVSFKEAGARDPALEFARTVHRADIQRIGAVAARIGRWIALARMSAGERRVALVLSTYPGKAHQMAHAVGLDALASAEAILADLAEAGYTTRTEPNLVARLQQEHLHWSLTEYREALARLPEALRNDLADAWGDPEADEAVHDGAFHFAALKIGNVSVALQPERGERATRDGDYHDVTRCPRHAYVAFYLWLRTQGTDALVHIGAHGTLEWLPGKSVALSDACWPEALVGALPVIYPFIVNDPGEAAQAKRRVAAVTLGHVPPPLAPTRSGAGLASIEALLDEFSNAEGLDPARRDRLQTAIREEAQALGLEAELGLDGATTLIEAITRIDRFVCDVKESQFGDGLHVFGRGEHGAAERSGLLAALDGRRVAPGPSGSPFRGRSDVLPTGRNLYAIDPRAVPSRAAHAQGVTLAEELIRRHLQDHGDYPRGLVVDLWGSATMRTAGEEFAMALHLLGAKPIWDNASERVTGIEILPLALLDHPRIDVTLRVSGLFRDAFPTLPVLFGQAVRALAARDETAEWNPFVGKEVAARVYGPAPGSYGLGMGDAAEVYTDQARRAAGEAWLAASSHALDVASEAGGTADPAGLRLRVAGADAFVHLQDLPETDLLLAADYAAHEAGFAAAQGVTGGNASLYHLDHRDPVRPTARTLTEEIARVVRARAAQPGWVAGMMRHGFRGAAELAATLDHMGAFAHLSGSVPPYLFDLYHDATLGRPEVRAFIEHANPGALAAMEACFAALHAAGLWQTRRNSILASLPVGDPS</sequence>
<proteinExistence type="predicted"/>
<evidence type="ECO:0000259" key="1">
    <source>
        <dbReference type="Pfam" id="PF02514"/>
    </source>
</evidence>
<dbReference type="GO" id="GO:0051116">
    <property type="term" value="F:cobaltochelatase activity"/>
    <property type="evidence" value="ECO:0007669"/>
    <property type="project" value="UniProtKB-EC"/>
</dbReference>
<gene>
    <name evidence="2" type="primary">cobN</name>
    <name evidence="2" type="ORF">ABVV53_10300</name>
</gene>
<feature type="domain" description="CobN/magnesium chelatase" evidence="1">
    <location>
        <begin position="148"/>
        <end position="682"/>
    </location>
</feature>
<keyword evidence="2" id="KW-0436">Ligase</keyword>
<dbReference type="EMBL" id="JBEWLY010000014">
    <property type="protein sequence ID" value="MET1755846.1"/>
    <property type="molecule type" value="Genomic_DNA"/>
</dbReference>
<feature type="domain" description="CobN/magnesium chelatase" evidence="1">
    <location>
        <begin position="687"/>
        <end position="1081"/>
    </location>
</feature>
<dbReference type="InterPro" id="IPR003672">
    <property type="entry name" value="CobN/Mg_chltase"/>
</dbReference>
<accession>A0ABV2D1W2</accession>
<dbReference type="Pfam" id="PF02514">
    <property type="entry name" value="CobN-Mg_chel"/>
    <property type="match status" value="2"/>
</dbReference>
<dbReference type="NCBIfam" id="NF008973">
    <property type="entry name" value="PRK12321.1"/>
    <property type="match status" value="1"/>
</dbReference>
<name>A0ABV2D1W2_9SPHN</name>
<dbReference type="RefSeq" id="WP_353984341.1">
    <property type="nucleotide sequence ID" value="NZ_JBEWLY010000014.1"/>
</dbReference>
<dbReference type="CDD" id="cd10150">
    <property type="entry name" value="CobN_like"/>
    <property type="match status" value="1"/>
</dbReference>
<reference evidence="2 3" key="1">
    <citation type="submission" date="2024-07" db="EMBL/GenBank/DDBJ databases">
        <title>Novosphingobium kalidii RD2P27.</title>
        <authorList>
            <person name="Sun J.-Q."/>
        </authorList>
    </citation>
    <scope>NUCLEOTIDE SEQUENCE [LARGE SCALE GENOMIC DNA]</scope>
    <source>
        <strain evidence="2 3">RD2P27</strain>
    </source>
</reference>
<dbReference type="EC" id="6.6.1.2" evidence="2"/>
<protein>
    <submittedName>
        <fullName evidence="2">Cobaltochelatase subunit CobN</fullName>
        <ecNumber evidence="2">6.6.1.2</ecNumber>
    </submittedName>
</protein>
<keyword evidence="3" id="KW-1185">Reference proteome</keyword>